<dbReference type="EC" id="4.1.3.17" evidence="9"/>
<comment type="catalytic activity">
    <reaction evidence="8 9">
        <text>oxaloacetate + H(+) = pyruvate + CO2</text>
        <dbReference type="Rhea" id="RHEA:15641"/>
        <dbReference type="ChEBI" id="CHEBI:15361"/>
        <dbReference type="ChEBI" id="CHEBI:15378"/>
        <dbReference type="ChEBI" id="CHEBI:16452"/>
        <dbReference type="ChEBI" id="CHEBI:16526"/>
        <dbReference type="EC" id="4.1.1.112"/>
    </reaction>
</comment>
<sequence>MKTADLCDSYHRELRICEPILTSFGGRRRFSGPITTVKVLEDNVLVRNALESVSEGSVLVVDGGGSKKCALMGDRLGEIAVSRNLSGVIINGCIRDSAELAKMDLGVLALAAMPLKSKKEGKGEQNVTVEFGGVHWEPGHYVYADEDGIVISPRKLAL</sequence>
<dbReference type="InterPro" id="IPR005493">
    <property type="entry name" value="RraA/RraA-like"/>
</dbReference>
<proteinExistence type="inferred from homology"/>
<dbReference type="Pfam" id="PF03737">
    <property type="entry name" value="RraA-like"/>
    <property type="match status" value="1"/>
</dbReference>
<evidence type="ECO:0000256" key="8">
    <source>
        <dbReference type="ARBA" id="ARBA00047973"/>
    </source>
</evidence>
<evidence type="ECO:0000256" key="7">
    <source>
        <dbReference type="ARBA" id="ARBA00025046"/>
    </source>
</evidence>
<dbReference type="Gene3D" id="3.50.30.40">
    <property type="entry name" value="Ribonuclease E inhibitor RraA/RraA-like"/>
    <property type="match status" value="1"/>
</dbReference>
<comment type="catalytic activity">
    <reaction evidence="1 9">
        <text>4-hydroxy-4-methyl-2-oxoglutarate = 2 pyruvate</text>
        <dbReference type="Rhea" id="RHEA:22748"/>
        <dbReference type="ChEBI" id="CHEBI:15361"/>
        <dbReference type="ChEBI" id="CHEBI:58276"/>
        <dbReference type="EC" id="4.1.3.17"/>
    </reaction>
</comment>
<dbReference type="SUPFAM" id="SSF89562">
    <property type="entry name" value="RraA-like"/>
    <property type="match status" value="1"/>
</dbReference>
<dbReference type="EC" id="4.1.1.112" evidence="9"/>
<comment type="function">
    <text evidence="7 9">Catalyzes the aldol cleavage of 4-hydroxy-4-methyl-2-oxoglutarate (HMG) into 2 molecules of pyruvate. Also contains a secondary oxaloacetate (OAA) decarboxylase activity due to the common pyruvate enolate transition state formed following C-C bond cleavage in the retro-aldol and decarboxylation reactions.</text>
</comment>
<comment type="cofactor">
    <cofactor evidence="2 9">
        <name>a divalent metal cation</name>
        <dbReference type="ChEBI" id="CHEBI:60240"/>
    </cofactor>
</comment>
<evidence type="ECO:0000256" key="2">
    <source>
        <dbReference type="ARBA" id="ARBA00001968"/>
    </source>
</evidence>
<evidence type="ECO:0000256" key="1">
    <source>
        <dbReference type="ARBA" id="ARBA00001342"/>
    </source>
</evidence>
<evidence type="ECO:0000256" key="9">
    <source>
        <dbReference type="RuleBase" id="RU004338"/>
    </source>
</evidence>
<keyword evidence="6 9" id="KW-0456">Lyase</keyword>
<dbReference type="PANTHER" id="PTHR33254">
    <property type="entry name" value="4-HYDROXY-4-METHYL-2-OXOGLUTARATE ALDOLASE 3-RELATED"/>
    <property type="match status" value="1"/>
</dbReference>
<evidence type="ECO:0000256" key="6">
    <source>
        <dbReference type="ARBA" id="ARBA00023239"/>
    </source>
</evidence>
<gene>
    <name evidence="10" type="primary">rraA</name>
    <name evidence="10" type="ORF">GCM10007416_29410</name>
</gene>
<dbReference type="EMBL" id="BMEX01000015">
    <property type="protein sequence ID" value="GGA54313.1"/>
    <property type="molecule type" value="Genomic_DNA"/>
</dbReference>
<organism evidence="10 11">
    <name type="scientific">Kroppenstedtia guangzhouensis</name>
    <dbReference type="NCBI Taxonomy" id="1274356"/>
    <lineage>
        <taxon>Bacteria</taxon>
        <taxon>Bacillati</taxon>
        <taxon>Bacillota</taxon>
        <taxon>Bacilli</taxon>
        <taxon>Bacillales</taxon>
        <taxon>Thermoactinomycetaceae</taxon>
        <taxon>Kroppenstedtia</taxon>
    </lineage>
</organism>
<evidence type="ECO:0000313" key="11">
    <source>
        <dbReference type="Proteomes" id="UP000617979"/>
    </source>
</evidence>
<dbReference type="InterPro" id="IPR010203">
    <property type="entry name" value="RraA"/>
</dbReference>
<dbReference type="CDD" id="cd16841">
    <property type="entry name" value="RraA_family"/>
    <property type="match status" value="1"/>
</dbReference>
<dbReference type="Proteomes" id="UP000617979">
    <property type="component" value="Unassembled WGS sequence"/>
</dbReference>
<comment type="similarity">
    <text evidence="3 9">Belongs to the class II aldolase/RraA-like family.</text>
</comment>
<dbReference type="RefSeq" id="WP_188433272.1">
    <property type="nucleotide sequence ID" value="NZ_BMEX01000015.1"/>
</dbReference>
<reference evidence="11" key="1">
    <citation type="journal article" date="2019" name="Int. J. Syst. Evol. Microbiol.">
        <title>The Global Catalogue of Microorganisms (GCM) 10K type strain sequencing project: providing services to taxonomists for standard genome sequencing and annotation.</title>
        <authorList>
            <consortium name="The Broad Institute Genomics Platform"/>
            <consortium name="The Broad Institute Genome Sequencing Center for Infectious Disease"/>
            <person name="Wu L."/>
            <person name="Ma J."/>
        </authorList>
    </citation>
    <scope>NUCLEOTIDE SEQUENCE [LARGE SCALE GENOMIC DNA]</scope>
    <source>
        <strain evidence="11">CGMCC 1.12404</strain>
    </source>
</reference>
<name>A0ABQ1H0D9_9BACL</name>
<comment type="caution">
    <text evidence="10">The sequence shown here is derived from an EMBL/GenBank/DDBJ whole genome shotgun (WGS) entry which is preliminary data.</text>
</comment>
<evidence type="ECO:0000256" key="3">
    <source>
        <dbReference type="ARBA" id="ARBA00008621"/>
    </source>
</evidence>
<keyword evidence="11" id="KW-1185">Reference proteome</keyword>
<comment type="subunit">
    <text evidence="4 9">Homotrimer.</text>
</comment>
<dbReference type="PANTHER" id="PTHR33254:SF4">
    <property type="entry name" value="4-HYDROXY-4-METHYL-2-OXOGLUTARATE ALDOLASE 3-RELATED"/>
    <property type="match status" value="1"/>
</dbReference>
<accession>A0ABQ1H0D9</accession>
<dbReference type="InterPro" id="IPR036704">
    <property type="entry name" value="RraA/RraA-like_sf"/>
</dbReference>
<dbReference type="NCBIfam" id="TIGR01935">
    <property type="entry name" value="NOT-MenG"/>
    <property type="match status" value="1"/>
</dbReference>
<keyword evidence="5 9" id="KW-0479">Metal-binding</keyword>
<evidence type="ECO:0000256" key="5">
    <source>
        <dbReference type="ARBA" id="ARBA00022723"/>
    </source>
</evidence>
<evidence type="ECO:0000256" key="4">
    <source>
        <dbReference type="ARBA" id="ARBA00011233"/>
    </source>
</evidence>
<protein>
    <recommendedName>
        <fullName evidence="9">4-hydroxy-4-methyl-2-oxoglutarate aldolase</fullName>
        <shortName evidence="9">HMG aldolase</shortName>
        <ecNumber evidence="9">4.1.1.112</ecNumber>
        <ecNumber evidence="9">4.1.3.17</ecNumber>
    </recommendedName>
    <alternativeName>
        <fullName evidence="9">Oxaloacetate decarboxylase</fullName>
    </alternativeName>
</protein>
<evidence type="ECO:0000313" key="10">
    <source>
        <dbReference type="EMBL" id="GGA54313.1"/>
    </source>
</evidence>
<dbReference type="NCBIfam" id="NF006875">
    <property type="entry name" value="PRK09372.1"/>
    <property type="match status" value="1"/>
</dbReference>